<sequence>MIGTSSVSRTACTIVKPPAAHRNVIALTPTLITSLISAAVLATTTKAGQRSIRKSEKRVKAPQVPPLRAIMTPPPHASSGNGIHTSPLLSRTVLHTYLLPSGEMSHMPLSDFPAPWHHPGYKAPTGNYGYSVGEGMMRQRTKREAIDDAYARTTGWRNRVTGDQGSGEGNARRRWVRTVRGGSDAYWRRRRVDDAAVVEESVERVHLRMLEVKPLLLIR</sequence>
<name>A0A9P4GVP9_9PLEO</name>
<dbReference type="AlphaFoldDB" id="A0A9P4GVP9"/>
<evidence type="ECO:0000313" key="1">
    <source>
        <dbReference type="EMBL" id="KAF2023573.1"/>
    </source>
</evidence>
<protein>
    <submittedName>
        <fullName evidence="1">Uncharacterized protein</fullName>
    </submittedName>
</protein>
<dbReference type="EMBL" id="ML978339">
    <property type="protein sequence ID" value="KAF2023573.1"/>
    <property type="molecule type" value="Genomic_DNA"/>
</dbReference>
<accession>A0A9P4GVP9</accession>
<proteinExistence type="predicted"/>
<keyword evidence="2" id="KW-1185">Reference proteome</keyword>
<gene>
    <name evidence="1" type="ORF">EK21DRAFT_94813</name>
</gene>
<comment type="caution">
    <text evidence="1">The sequence shown here is derived from an EMBL/GenBank/DDBJ whole genome shotgun (WGS) entry which is preliminary data.</text>
</comment>
<evidence type="ECO:0000313" key="2">
    <source>
        <dbReference type="Proteomes" id="UP000799777"/>
    </source>
</evidence>
<organism evidence="1 2">
    <name type="scientific">Setomelanomma holmii</name>
    <dbReference type="NCBI Taxonomy" id="210430"/>
    <lineage>
        <taxon>Eukaryota</taxon>
        <taxon>Fungi</taxon>
        <taxon>Dikarya</taxon>
        <taxon>Ascomycota</taxon>
        <taxon>Pezizomycotina</taxon>
        <taxon>Dothideomycetes</taxon>
        <taxon>Pleosporomycetidae</taxon>
        <taxon>Pleosporales</taxon>
        <taxon>Pleosporineae</taxon>
        <taxon>Phaeosphaeriaceae</taxon>
        <taxon>Setomelanomma</taxon>
    </lineage>
</organism>
<dbReference type="Proteomes" id="UP000799777">
    <property type="component" value="Unassembled WGS sequence"/>
</dbReference>
<reference evidence="1" key="1">
    <citation type="journal article" date="2020" name="Stud. Mycol.">
        <title>101 Dothideomycetes genomes: a test case for predicting lifestyles and emergence of pathogens.</title>
        <authorList>
            <person name="Haridas S."/>
            <person name="Albert R."/>
            <person name="Binder M."/>
            <person name="Bloem J."/>
            <person name="Labutti K."/>
            <person name="Salamov A."/>
            <person name="Andreopoulos B."/>
            <person name="Baker S."/>
            <person name="Barry K."/>
            <person name="Bills G."/>
            <person name="Bluhm B."/>
            <person name="Cannon C."/>
            <person name="Castanera R."/>
            <person name="Culley D."/>
            <person name="Daum C."/>
            <person name="Ezra D."/>
            <person name="Gonzalez J."/>
            <person name="Henrissat B."/>
            <person name="Kuo A."/>
            <person name="Liang C."/>
            <person name="Lipzen A."/>
            <person name="Lutzoni F."/>
            <person name="Magnuson J."/>
            <person name="Mondo S."/>
            <person name="Nolan M."/>
            <person name="Ohm R."/>
            <person name="Pangilinan J."/>
            <person name="Park H.-J."/>
            <person name="Ramirez L."/>
            <person name="Alfaro M."/>
            <person name="Sun H."/>
            <person name="Tritt A."/>
            <person name="Yoshinaga Y."/>
            <person name="Zwiers L.-H."/>
            <person name="Turgeon B."/>
            <person name="Goodwin S."/>
            <person name="Spatafora J."/>
            <person name="Crous P."/>
            <person name="Grigoriev I."/>
        </authorList>
    </citation>
    <scope>NUCLEOTIDE SEQUENCE</scope>
    <source>
        <strain evidence="1">CBS 110217</strain>
    </source>
</reference>